<reference evidence="1" key="1">
    <citation type="submission" date="2014-09" db="EMBL/GenBank/DDBJ databases">
        <authorList>
            <person name="Magalhaes I.L.F."/>
            <person name="Oliveira U."/>
            <person name="Santos F.R."/>
            <person name="Vidigal T.H.D.A."/>
            <person name="Brescovit A.D."/>
            <person name="Santos A.J."/>
        </authorList>
    </citation>
    <scope>NUCLEOTIDE SEQUENCE</scope>
    <source>
        <tissue evidence="1">Shoot tissue taken approximately 20 cm above the soil surface</tissue>
    </source>
</reference>
<organism evidence="1">
    <name type="scientific">Arundo donax</name>
    <name type="common">Giant reed</name>
    <name type="synonym">Donax arundinaceus</name>
    <dbReference type="NCBI Taxonomy" id="35708"/>
    <lineage>
        <taxon>Eukaryota</taxon>
        <taxon>Viridiplantae</taxon>
        <taxon>Streptophyta</taxon>
        <taxon>Embryophyta</taxon>
        <taxon>Tracheophyta</taxon>
        <taxon>Spermatophyta</taxon>
        <taxon>Magnoliopsida</taxon>
        <taxon>Liliopsida</taxon>
        <taxon>Poales</taxon>
        <taxon>Poaceae</taxon>
        <taxon>PACMAD clade</taxon>
        <taxon>Arundinoideae</taxon>
        <taxon>Arundineae</taxon>
        <taxon>Arundo</taxon>
    </lineage>
</organism>
<evidence type="ECO:0000313" key="1">
    <source>
        <dbReference type="EMBL" id="JAD41276.1"/>
    </source>
</evidence>
<name>A0A0A8ZR56_ARUDO</name>
<reference evidence="1" key="2">
    <citation type="journal article" date="2015" name="Data Brief">
        <title>Shoot transcriptome of the giant reed, Arundo donax.</title>
        <authorList>
            <person name="Barrero R.A."/>
            <person name="Guerrero F.D."/>
            <person name="Moolhuijzen P."/>
            <person name="Goolsby J.A."/>
            <person name="Tidwell J."/>
            <person name="Bellgard S.E."/>
            <person name="Bellgard M.I."/>
        </authorList>
    </citation>
    <scope>NUCLEOTIDE SEQUENCE</scope>
    <source>
        <tissue evidence="1">Shoot tissue taken approximately 20 cm above the soil surface</tissue>
    </source>
</reference>
<proteinExistence type="predicted"/>
<accession>A0A0A8ZR56</accession>
<protein>
    <submittedName>
        <fullName evidence="1">Uncharacterized protein</fullName>
    </submittedName>
</protein>
<dbReference type="EMBL" id="GBRH01256619">
    <property type="protein sequence ID" value="JAD41276.1"/>
    <property type="molecule type" value="Transcribed_RNA"/>
</dbReference>
<sequence>MCLCIYDVMKLDMYACLLPARSKI</sequence>
<dbReference type="AlphaFoldDB" id="A0A0A8ZR56"/>